<dbReference type="FunFam" id="3.40.190.10:FF:000055">
    <property type="entry name" value="Phosphate ABC transporter, phosphate-binding protein"/>
    <property type="match status" value="1"/>
</dbReference>
<dbReference type="OrthoDB" id="9790048at2"/>
<dbReference type="STRING" id="751945.Theos_1911"/>
<dbReference type="eggNOG" id="COG0226">
    <property type="taxonomic scope" value="Bacteria"/>
</dbReference>
<evidence type="ECO:0000256" key="3">
    <source>
        <dbReference type="ARBA" id="ARBA00022729"/>
    </source>
</evidence>
<sequence>MAKKAIGLVLAAALLGVASAQQIRADGSSTVYPITQAVAEEFTARNPNVKVTVAFSGTGGGFKKFCRGETDIQDASRPIKKEELEECTKNGIRFLELPVAYDALTLIIHPQNTFAACMKTSEIKAIWEPNSRVRTWRDVRPEWPNERIQLFGAGTDSGTFDYFTEAIMGKAGAIRTDYQPTEDDNVTIRGVAGNRYALGFLGVAYYEENKDKVKAVAVDNGKGCVLPTRENVLNGTYQPLSRPLFIYVSLKSLERKEVQDFVEFYLSAQARRAIRSTGYIELPSDAYQVVQEILKRRKTGTFFMDLPPGTPLSKFVEELKKEFK</sequence>
<evidence type="ECO:0000256" key="4">
    <source>
        <dbReference type="RuleBase" id="RU367119"/>
    </source>
</evidence>
<evidence type="ECO:0000313" key="6">
    <source>
        <dbReference type="EMBL" id="AFV76921.1"/>
    </source>
</evidence>
<dbReference type="PANTHER" id="PTHR30570">
    <property type="entry name" value="PERIPLASMIC PHOSPHATE BINDING COMPONENT OF PHOSPHATE ABC TRANSPORTER"/>
    <property type="match status" value="1"/>
</dbReference>
<dbReference type="SUPFAM" id="SSF53850">
    <property type="entry name" value="Periplasmic binding protein-like II"/>
    <property type="match status" value="1"/>
</dbReference>
<feature type="domain" description="PBP" evidence="5">
    <location>
        <begin position="20"/>
        <end position="268"/>
    </location>
</feature>
<dbReference type="RefSeq" id="WP_016330100.1">
    <property type="nucleotide sequence ID" value="NC_019386.1"/>
</dbReference>
<evidence type="ECO:0000256" key="1">
    <source>
        <dbReference type="ARBA" id="ARBA00008725"/>
    </source>
</evidence>
<dbReference type="AlphaFoldDB" id="K7QW94"/>
<dbReference type="Gene3D" id="3.40.190.10">
    <property type="entry name" value="Periplasmic binding protein-like II"/>
    <property type="match status" value="2"/>
</dbReference>
<accession>K7QW94</accession>
<keyword evidence="3 4" id="KW-0732">Signal</keyword>
<keyword evidence="4" id="KW-0592">Phosphate transport</keyword>
<dbReference type="PANTHER" id="PTHR30570:SF1">
    <property type="entry name" value="PHOSPHATE-BINDING PROTEIN PSTS"/>
    <property type="match status" value="1"/>
</dbReference>
<evidence type="ECO:0000313" key="7">
    <source>
        <dbReference type="Proteomes" id="UP000000211"/>
    </source>
</evidence>
<dbReference type="InterPro" id="IPR024370">
    <property type="entry name" value="PBP_domain"/>
</dbReference>
<dbReference type="InterPro" id="IPR050811">
    <property type="entry name" value="Phosphate_ABC_transporter"/>
</dbReference>
<protein>
    <recommendedName>
        <fullName evidence="4">Phosphate-binding protein</fullName>
    </recommendedName>
</protein>
<dbReference type="KEGG" id="tos:Theos_1911"/>
<dbReference type="GO" id="GO:0006817">
    <property type="term" value="P:phosphate ion transport"/>
    <property type="evidence" value="ECO:0007669"/>
    <property type="project" value="UniProtKB-UniRule"/>
</dbReference>
<feature type="signal peptide" evidence="4">
    <location>
        <begin position="1"/>
        <end position="20"/>
    </location>
</feature>
<dbReference type="GO" id="GO:0042301">
    <property type="term" value="F:phosphate ion binding"/>
    <property type="evidence" value="ECO:0007669"/>
    <property type="project" value="UniProtKB-UniRule"/>
</dbReference>
<dbReference type="NCBIfam" id="TIGR02136">
    <property type="entry name" value="ptsS_2"/>
    <property type="match status" value="1"/>
</dbReference>
<dbReference type="Proteomes" id="UP000000211">
    <property type="component" value="Chromosome"/>
</dbReference>
<comment type="similarity">
    <text evidence="1 4">Belongs to the PstS family.</text>
</comment>
<feature type="chain" id="PRO_5027166450" description="Phosphate-binding protein" evidence="4">
    <location>
        <begin position="21"/>
        <end position="324"/>
    </location>
</feature>
<keyword evidence="7" id="KW-1185">Reference proteome</keyword>
<name>K7QW94_THEOS</name>
<evidence type="ECO:0000256" key="2">
    <source>
        <dbReference type="ARBA" id="ARBA00022448"/>
    </source>
</evidence>
<dbReference type="EMBL" id="CP003249">
    <property type="protein sequence ID" value="AFV76921.1"/>
    <property type="molecule type" value="Genomic_DNA"/>
</dbReference>
<dbReference type="CDD" id="cd13654">
    <property type="entry name" value="PBP2_phosphate_like_2"/>
    <property type="match status" value="1"/>
</dbReference>
<comment type="function">
    <text evidence="4">Involved in the system for phosphate transport across the cytoplasmic membrane.</text>
</comment>
<keyword evidence="2 4" id="KW-0813">Transport</keyword>
<gene>
    <name evidence="6" type="ORF">Theos_1911</name>
</gene>
<dbReference type="HOGENOM" id="CLU_026228_1_0_0"/>
<dbReference type="InterPro" id="IPR011862">
    <property type="entry name" value="Phos-bd"/>
</dbReference>
<evidence type="ECO:0000259" key="5">
    <source>
        <dbReference type="Pfam" id="PF12849"/>
    </source>
</evidence>
<organism evidence="6 7">
    <name type="scientific">Thermus oshimai JL-2</name>
    <dbReference type="NCBI Taxonomy" id="751945"/>
    <lineage>
        <taxon>Bacteria</taxon>
        <taxon>Thermotogati</taxon>
        <taxon>Deinococcota</taxon>
        <taxon>Deinococci</taxon>
        <taxon>Thermales</taxon>
        <taxon>Thermaceae</taxon>
        <taxon>Thermus</taxon>
    </lineage>
</organism>
<dbReference type="Pfam" id="PF12849">
    <property type="entry name" value="PBP_like_2"/>
    <property type="match status" value="1"/>
</dbReference>
<proteinExistence type="inferred from homology"/>
<dbReference type="PATRIC" id="fig|751945.3.peg.1870"/>
<reference evidence="6 7" key="1">
    <citation type="journal article" date="2013" name="Genome Announc.">
        <title>Whole Genome Sequencing of Thermus oshimai JL-2 and Thermus thermophilus JL-18, Incomplete Denitrifiers from the United States Great Basin.</title>
        <authorList>
            <person name="Murugapiran S.K."/>
            <person name="Huntemann M."/>
            <person name="Wei C.L."/>
            <person name="Han J."/>
            <person name="Detter J.C."/>
            <person name="Han C.S."/>
            <person name="Erkkila T.H."/>
            <person name="Teshima H."/>
            <person name="Chen A."/>
            <person name="Kyrpides N."/>
            <person name="Mavrommatis K."/>
            <person name="Markowitz V."/>
            <person name="Szeto E."/>
            <person name="Ivanova N."/>
            <person name="Pagani I."/>
            <person name="Lam J."/>
            <person name="McDonald A.I."/>
            <person name="Dodsworth J.A."/>
            <person name="Pati A."/>
            <person name="Goodwin L."/>
            <person name="Peters L."/>
            <person name="Pitluck S."/>
            <person name="Woyke T."/>
            <person name="Hedlund B.P."/>
        </authorList>
    </citation>
    <scope>NUCLEOTIDE SEQUENCE</scope>
    <source>
        <strain evidence="6 7">JL-2</strain>
    </source>
</reference>